<reference evidence="1 2" key="2">
    <citation type="journal article" date="2017" name="Genome Announc.">
        <title>Draft genome sequence of Aquitalea magnusonii strain H3, a plant growth-promoting bacterium of duckweed Lemna minor.</title>
        <authorList>
            <person name="Ishizawa H."/>
            <person name="Kuroda M."/>
            <person name="Ike M."/>
        </authorList>
    </citation>
    <scope>NUCLEOTIDE SEQUENCE [LARGE SCALE GENOMIC DNA]</scope>
    <source>
        <strain evidence="1 2">H3</strain>
    </source>
</reference>
<evidence type="ECO:0000313" key="2">
    <source>
        <dbReference type="Proteomes" id="UP000198290"/>
    </source>
</evidence>
<sequence>MQRYAATRPWARRVGQLYTQAVQAEAVQQEGMALVARELERAAQVYPAATARIAIEQRLADAYGQFCRHGRLMAHLDDKLMLALAHTRLPGNMPDRLTLPAEAFYLHAAALGGAFVMHLPASNAVALLLVHADFSATGSDWLADAEHSLALLVNYPGELAAPMATVAAEWHALLSTVLGGLAVMTQPKLEMLRGWEEAAPADAVALASHPTCAKSRKKGRSQLLQAGFQEVSYCRMAGVAEAGTGYANQGYWRRQALSDAQGGSRLVWVMPR</sequence>
<dbReference type="Proteomes" id="UP000198290">
    <property type="component" value="Chromosome"/>
</dbReference>
<gene>
    <name evidence="1" type="ORF">DLM_2025</name>
</gene>
<dbReference type="AlphaFoldDB" id="A0A3G9GHA9"/>
<evidence type="ECO:0000313" key="1">
    <source>
        <dbReference type="EMBL" id="BBF85641.1"/>
    </source>
</evidence>
<protein>
    <submittedName>
        <fullName evidence="1">Uncharacterized protein</fullName>
    </submittedName>
</protein>
<accession>A0A3G9GHA9</accession>
<reference evidence="2" key="1">
    <citation type="journal article" date="2017" name="Biotechnol. Biofuels">
        <title>Evaluation of environmental bacterial communities as a factor affecting the growth of duckweed Lemna minor.</title>
        <authorList>
            <person name="Ishizawa H."/>
            <person name="Kuroda M."/>
            <person name="Morikawa M."/>
            <person name="Ike M."/>
        </authorList>
    </citation>
    <scope>NUCLEOTIDE SEQUENCE [LARGE SCALE GENOMIC DNA]</scope>
    <source>
        <strain evidence="2">H3</strain>
    </source>
</reference>
<keyword evidence="2" id="KW-1185">Reference proteome</keyword>
<organism evidence="1 2">
    <name type="scientific">Aquitalea magnusonii</name>
    <dbReference type="NCBI Taxonomy" id="332411"/>
    <lineage>
        <taxon>Bacteria</taxon>
        <taxon>Pseudomonadati</taxon>
        <taxon>Pseudomonadota</taxon>
        <taxon>Betaproteobacteria</taxon>
        <taxon>Neisseriales</taxon>
        <taxon>Chromobacteriaceae</taxon>
        <taxon>Aquitalea</taxon>
    </lineage>
</organism>
<dbReference type="EMBL" id="AP018823">
    <property type="protein sequence ID" value="BBF85641.1"/>
    <property type="molecule type" value="Genomic_DNA"/>
</dbReference>
<proteinExistence type="predicted"/>
<dbReference type="KEGG" id="amah:DLM_2025"/>
<name>A0A3G9GHA9_9NEIS</name>
<reference evidence="2" key="3">
    <citation type="journal article" date="2017" name="Plant Physiol. Biochem.">
        <title>Differential oxidative and antioxidative response of duckweed Lemna minor toward plant growth promoting/inhibiting bacteria.</title>
        <authorList>
            <person name="Ishizawa H."/>
            <person name="Kuroda M."/>
            <person name="Morikawa M."/>
            <person name="Ike M."/>
        </authorList>
    </citation>
    <scope>NUCLEOTIDE SEQUENCE [LARGE SCALE GENOMIC DNA]</scope>
    <source>
        <strain evidence="2">H3</strain>
    </source>
</reference>